<accession>A0ABM0K7N2</accession>
<feature type="transmembrane region" description="Helical" evidence="9">
    <location>
        <begin position="67"/>
        <end position="85"/>
    </location>
</feature>
<feature type="domain" description="G-protein coupled receptors family 1 profile" evidence="10">
    <location>
        <begin position="48"/>
        <end position="461"/>
    </location>
</feature>
<keyword evidence="5 9" id="KW-0472">Membrane</keyword>
<evidence type="ECO:0000256" key="4">
    <source>
        <dbReference type="ARBA" id="ARBA00022989"/>
    </source>
</evidence>
<evidence type="ECO:0000256" key="9">
    <source>
        <dbReference type="SAM" id="Phobius"/>
    </source>
</evidence>
<dbReference type="Pfam" id="PF00001">
    <property type="entry name" value="7tm_1"/>
    <property type="match status" value="1"/>
</dbReference>
<dbReference type="InterPro" id="IPR017452">
    <property type="entry name" value="GPCR_Rhodpsn_7TM"/>
</dbReference>
<evidence type="ECO:0000256" key="2">
    <source>
        <dbReference type="ARBA" id="ARBA00022475"/>
    </source>
</evidence>
<feature type="transmembrane region" description="Helical" evidence="9">
    <location>
        <begin position="30"/>
        <end position="55"/>
    </location>
</feature>
<feature type="transmembrane region" description="Helical" evidence="9">
    <location>
        <begin position="105"/>
        <end position="126"/>
    </location>
</feature>
<keyword evidence="2" id="KW-1003">Cell membrane</keyword>
<evidence type="ECO:0000256" key="7">
    <source>
        <dbReference type="RuleBase" id="RU000688"/>
    </source>
</evidence>
<dbReference type="PRINTS" id="PR00237">
    <property type="entry name" value="GPCRRHODOPSN"/>
</dbReference>
<feature type="transmembrane region" description="Helical" evidence="9">
    <location>
        <begin position="198"/>
        <end position="220"/>
    </location>
</feature>
<dbReference type="PROSITE" id="PS50262">
    <property type="entry name" value="G_PROTEIN_RECEP_F1_2"/>
    <property type="match status" value="1"/>
</dbReference>
<dbReference type="Proteomes" id="UP000694888">
    <property type="component" value="Unplaced"/>
</dbReference>
<keyword evidence="4 9" id="KW-1133">Transmembrane helix</keyword>
<proteinExistence type="inferred from homology"/>
<evidence type="ECO:0000313" key="11">
    <source>
        <dbReference type="Proteomes" id="UP000694888"/>
    </source>
</evidence>
<evidence type="ECO:0000256" key="1">
    <source>
        <dbReference type="ARBA" id="ARBA00004651"/>
    </source>
</evidence>
<comment type="similarity">
    <text evidence="7">Belongs to the G-protein coupled receptor 1 family.</text>
</comment>
<evidence type="ECO:0000256" key="6">
    <source>
        <dbReference type="ARBA" id="ARBA00023170"/>
    </source>
</evidence>
<evidence type="ECO:0000313" key="12">
    <source>
        <dbReference type="RefSeq" id="XP_005110709.1"/>
    </source>
</evidence>
<keyword evidence="6 7" id="KW-0675">Receptor</keyword>
<evidence type="ECO:0000256" key="8">
    <source>
        <dbReference type="SAM" id="MobiDB-lite"/>
    </source>
</evidence>
<evidence type="ECO:0000259" key="10">
    <source>
        <dbReference type="PROSITE" id="PS50262"/>
    </source>
</evidence>
<feature type="compositionally biased region" description="Polar residues" evidence="8">
    <location>
        <begin position="256"/>
        <end position="267"/>
    </location>
</feature>
<gene>
    <name evidence="12" type="primary">LOC101862617</name>
</gene>
<reference evidence="12" key="1">
    <citation type="submission" date="2025-08" db="UniProtKB">
        <authorList>
            <consortium name="RefSeq"/>
        </authorList>
    </citation>
    <scope>IDENTIFICATION</scope>
</reference>
<name>A0ABM0K7N2_APLCA</name>
<dbReference type="PANTHER" id="PTHR24241">
    <property type="entry name" value="NEUROPEPTIDE RECEPTOR-RELATED G-PROTEIN COUPLED RECEPTOR"/>
    <property type="match status" value="1"/>
</dbReference>
<dbReference type="Gene3D" id="1.20.1070.10">
    <property type="entry name" value="Rhodopsin 7-helix transmembrane proteins"/>
    <property type="match status" value="2"/>
</dbReference>
<keyword evidence="7" id="KW-0297">G-protein coupled receptor</keyword>
<protein>
    <submittedName>
        <fullName evidence="12">Muscarinic acetylcholine receptor M5</fullName>
    </submittedName>
</protein>
<keyword evidence="3 7" id="KW-0812">Transmembrane</keyword>
<dbReference type="GeneID" id="101862617"/>
<dbReference type="InterPro" id="IPR000276">
    <property type="entry name" value="GPCR_Rhodpsn"/>
</dbReference>
<dbReference type="RefSeq" id="XP_005110709.1">
    <property type="nucleotide sequence ID" value="XM_005110652.3"/>
</dbReference>
<feature type="compositionally biased region" description="Low complexity" evidence="8">
    <location>
        <begin position="348"/>
        <end position="367"/>
    </location>
</feature>
<feature type="region of interest" description="Disordered" evidence="8">
    <location>
        <begin position="346"/>
        <end position="394"/>
    </location>
</feature>
<feature type="compositionally biased region" description="Low complexity" evidence="8">
    <location>
        <begin position="272"/>
        <end position="282"/>
    </location>
</feature>
<feature type="transmembrane region" description="Helical" evidence="9">
    <location>
        <begin position="403"/>
        <end position="421"/>
    </location>
</feature>
<sequence length="487" mass="54692">MTASEDELACLIYNTTYERLSCLNDVKARLYLPVTVFIAILVVIGAIGNTTVCLVYWKRTSRASSHYFILSLAVLDLVTCVVGMPTEIADLVLPYTFQSPLACKILRFTHSTTIIASSTILIQVAFDRYYRICQLGRQFTANKARFLCFGAVVLGLLCSWPSCLLFGRKTVTVHIRGYILRGTDCSTDDSMRGTIYPAIYYAFLFTLFFITVAFFAVLYSKIGLTILHRKRLSVGSSSSVVPRADHPEVKKVTMPEPSSSDMSSGQEDGNGHSTASSTLSHTSHPHQVMSNMQRNIAIGACRTLALSTDSLKLPAHSGASEKKQSPRSPNKFKGFLFHFHHNHHNSNRFKAQQQKLQQQRQQQQQAQSGDEEEQHYSHSRQGSEKGSRNNSPRQIRVGKTTTVLFAVTLAYILSFLPYLIVMVMRSLIKDLEAGLSPLGELAYKFCVKSFFINNAINPLIYSFLNQSFRQDAKVMFRRLCSRSRVLR</sequence>
<dbReference type="PROSITE" id="PS00237">
    <property type="entry name" value="G_PROTEIN_RECEP_F1_1"/>
    <property type="match status" value="1"/>
</dbReference>
<feature type="region of interest" description="Disordered" evidence="8">
    <location>
        <begin position="238"/>
        <end position="285"/>
    </location>
</feature>
<keyword evidence="11" id="KW-1185">Reference proteome</keyword>
<dbReference type="SUPFAM" id="SSF81321">
    <property type="entry name" value="Family A G protein-coupled receptor-like"/>
    <property type="match status" value="1"/>
</dbReference>
<evidence type="ECO:0000256" key="5">
    <source>
        <dbReference type="ARBA" id="ARBA00023136"/>
    </source>
</evidence>
<comment type="subcellular location">
    <subcellularLocation>
        <location evidence="1">Cell membrane</location>
        <topology evidence="1">Multi-pass membrane protein</topology>
    </subcellularLocation>
</comment>
<organism evidence="11 12">
    <name type="scientific">Aplysia californica</name>
    <name type="common">California sea hare</name>
    <dbReference type="NCBI Taxonomy" id="6500"/>
    <lineage>
        <taxon>Eukaryota</taxon>
        <taxon>Metazoa</taxon>
        <taxon>Spiralia</taxon>
        <taxon>Lophotrochozoa</taxon>
        <taxon>Mollusca</taxon>
        <taxon>Gastropoda</taxon>
        <taxon>Heterobranchia</taxon>
        <taxon>Euthyneura</taxon>
        <taxon>Tectipleura</taxon>
        <taxon>Aplysiida</taxon>
        <taxon>Aplysioidea</taxon>
        <taxon>Aplysiidae</taxon>
        <taxon>Aplysia</taxon>
    </lineage>
</organism>
<keyword evidence="7" id="KW-0807">Transducer</keyword>
<evidence type="ECO:0000256" key="3">
    <source>
        <dbReference type="ARBA" id="ARBA00022692"/>
    </source>
</evidence>
<dbReference type="CDD" id="cd00637">
    <property type="entry name" value="7tm_classA_rhodopsin-like"/>
    <property type="match status" value="1"/>
</dbReference>
<feature type="compositionally biased region" description="Basic and acidic residues" evidence="8">
    <location>
        <begin position="243"/>
        <end position="253"/>
    </location>
</feature>
<feature type="transmembrane region" description="Helical" evidence="9">
    <location>
        <begin position="146"/>
        <end position="167"/>
    </location>
</feature>